<feature type="transmembrane region" description="Helical" evidence="1">
    <location>
        <begin position="6"/>
        <end position="24"/>
    </location>
</feature>
<keyword evidence="3" id="KW-1185">Reference proteome</keyword>
<evidence type="ECO:0000313" key="2">
    <source>
        <dbReference type="EMBL" id="ATJ81966.1"/>
    </source>
</evidence>
<gene>
    <name evidence="2" type="ORF">BEI_0979</name>
</gene>
<keyword evidence="1" id="KW-0812">Transmembrane</keyword>
<sequence>MTTSFLLLMGASLIVLAALHWLVFRLVKRAMSRSAGDDRADH</sequence>
<proteinExistence type="predicted"/>
<dbReference type="RefSeq" id="WP_265331683.1">
    <property type="nucleotide sequence ID" value="NZ_BAAADT010000060.1"/>
</dbReference>
<dbReference type="KEGG" id="hbe:BEI_0979"/>
<name>A0A291P507_9GAMM</name>
<accession>A0A291P507</accession>
<dbReference type="EMBL" id="CP021435">
    <property type="protein sequence ID" value="ATJ81966.1"/>
    <property type="molecule type" value="Genomic_DNA"/>
</dbReference>
<keyword evidence="1" id="KW-0472">Membrane</keyword>
<dbReference type="Proteomes" id="UP000219993">
    <property type="component" value="Chromosome"/>
</dbReference>
<protein>
    <submittedName>
        <fullName evidence="2">Uncharacterized protein</fullName>
    </submittedName>
</protein>
<keyword evidence="1" id="KW-1133">Transmembrane helix</keyword>
<evidence type="ECO:0000313" key="3">
    <source>
        <dbReference type="Proteomes" id="UP000219993"/>
    </source>
</evidence>
<organism evidence="2 3">
    <name type="scientific">Halomonas beimenensis</name>
    <dbReference type="NCBI Taxonomy" id="475662"/>
    <lineage>
        <taxon>Bacteria</taxon>
        <taxon>Pseudomonadati</taxon>
        <taxon>Pseudomonadota</taxon>
        <taxon>Gammaproteobacteria</taxon>
        <taxon>Oceanospirillales</taxon>
        <taxon>Halomonadaceae</taxon>
        <taxon>Halomonas</taxon>
    </lineage>
</organism>
<reference evidence="2 3" key="1">
    <citation type="journal article" date="2017" name="Sci. Rep.">
        <title>Revealing the Saline Adaptation Strategies of the Halophilic Bacterium Halomonas beimenensis through High-throughput Omics and Transposon Mutagenesis Approaches.</title>
        <authorList>
            <person name="Chen Y.H."/>
            <person name="Lin S.S."/>
            <person name="Shyu Y.T."/>
        </authorList>
    </citation>
    <scope>NUCLEOTIDE SEQUENCE [LARGE SCALE GENOMIC DNA]</scope>
    <source>
        <strain evidence="2 3">NTU-111</strain>
    </source>
</reference>
<dbReference type="AlphaFoldDB" id="A0A291P507"/>
<evidence type="ECO:0000256" key="1">
    <source>
        <dbReference type="SAM" id="Phobius"/>
    </source>
</evidence>